<keyword evidence="2" id="KW-1185">Reference proteome</keyword>
<dbReference type="EMBL" id="JBBNAG010000011">
    <property type="protein sequence ID" value="KAK9093844.1"/>
    <property type="molecule type" value="Genomic_DNA"/>
</dbReference>
<dbReference type="Proteomes" id="UP001419268">
    <property type="component" value="Unassembled WGS sequence"/>
</dbReference>
<evidence type="ECO:0000313" key="2">
    <source>
        <dbReference type="Proteomes" id="UP001419268"/>
    </source>
</evidence>
<accession>A0AAP0EIG6</accession>
<name>A0AAP0EIG6_9MAGN</name>
<protein>
    <submittedName>
        <fullName evidence="1">Uncharacterized protein</fullName>
    </submittedName>
</protein>
<dbReference type="AlphaFoldDB" id="A0AAP0EIG6"/>
<evidence type="ECO:0000313" key="1">
    <source>
        <dbReference type="EMBL" id="KAK9093844.1"/>
    </source>
</evidence>
<comment type="caution">
    <text evidence="1">The sequence shown here is derived from an EMBL/GenBank/DDBJ whole genome shotgun (WGS) entry which is preliminary data.</text>
</comment>
<proteinExistence type="predicted"/>
<gene>
    <name evidence="1" type="ORF">Scep_025313</name>
</gene>
<reference evidence="1 2" key="1">
    <citation type="submission" date="2024-01" db="EMBL/GenBank/DDBJ databases">
        <title>Genome assemblies of Stephania.</title>
        <authorList>
            <person name="Yang L."/>
        </authorList>
    </citation>
    <scope>NUCLEOTIDE SEQUENCE [LARGE SCALE GENOMIC DNA]</scope>
    <source>
        <strain evidence="1">JXDWG</strain>
        <tissue evidence="1">Leaf</tissue>
    </source>
</reference>
<organism evidence="1 2">
    <name type="scientific">Stephania cephalantha</name>
    <dbReference type="NCBI Taxonomy" id="152367"/>
    <lineage>
        <taxon>Eukaryota</taxon>
        <taxon>Viridiplantae</taxon>
        <taxon>Streptophyta</taxon>
        <taxon>Embryophyta</taxon>
        <taxon>Tracheophyta</taxon>
        <taxon>Spermatophyta</taxon>
        <taxon>Magnoliopsida</taxon>
        <taxon>Ranunculales</taxon>
        <taxon>Menispermaceae</taxon>
        <taxon>Menispermoideae</taxon>
        <taxon>Cissampelideae</taxon>
        <taxon>Stephania</taxon>
    </lineage>
</organism>
<sequence length="51" mass="5525">MCACTPKKLITYILPGWEGSAADGRILRDAVSRSNGLQVAPGDYYLSTHDI</sequence>